<comment type="similarity">
    <text evidence="2 8">Belongs to the 4-toluene sulfonate uptake permease (TSUP) (TC 2.A.102) family.</text>
</comment>
<keyword evidence="3" id="KW-0813">Transport</keyword>
<keyword evidence="5 8" id="KW-0812">Transmembrane</keyword>
<feature type="transmembrane region" description="Helical" evidence="8">
    <location>
        <begin position="118"/>
        <end position="136"/>
    </location>
</feature>
<gene>
    <name evidence="9" type="ORF">SAMN05216578_10496</name>
</gene>
<feature type="transmembrane region" description="Helical" evidence="8">
    <location>
        <begin position="52"/>
        <end position="73"/>
    </location>
</feature>
<dbReference type="EMBL" id="FOYD01000004">
    <property type="protein sequence ID" value="SFQ80625.1"/>
    <property type="molecule type" value="Genomic_DNA"/>
</dbReference>
<evidence type="ECO:0000256" key="7">
    <source>
        <dbReference type="ARBA" id="ARBA00023136"/>
    </source>
</evidence>
<evidence type="ECO:0000256" key="5">
    <source>
        <dbReference type="ARBA" id="ARBA00022692"/>
    </source>
</evidence>
<protein>
    <recommendedName>
        <fullName evidence="8">Probable membrane transporter protein</fullName>
    </recommendedName>
</protein>
<name>A0A1I6BI78_9GAMM</name>
<evidence type="ECO:0000256" key="3">
    <source>
        <dbReference type="ARBA" id="ARBA00022448"/>
    </source>
</evidence>
<dbReference type="InterPro" id="IPR002781">
    <property type="entry name" value="TM_pro_TauE-like"/>
</dbReference>
<evidence type="ECO:0000313" key="9">
    <source>
        <dbReference type="EMBL" id="SFQ80625.1"/>
    </source>
</evidence>
<keyword evidence="7 8" id="KW-0472">Membrane</keyword>
<accession>A0A1I6BI78</accession>
<dbReference type="InterPro" id="IPR052017">
    <property type="entry name" value="TSUP"/>
</dbReference>
<dbReference type="GO" id="GO:0005886">
    <property type="term" value="C:plasma membrane"/>
    <property type="evidence" value="ECO:0007669"/>
    <property type="project" value="UniProtKB-SubCell"/>
</dbReference>
<feature type="transmembrane region" description="Helical" evidence="8">
    <location>
        <begin position="184"/>
        <end position="206"/>
    </location>
</feature>
<evidence type="ECO:0000256" key="4">
    <source>
        <dbReference type="ARBA" id="ARBA00022475"/>
    </source>
</evidence>
<keyword evidence="6 8" id="KW-1133">Transmembrane helix</keyword>
<dbReference type="STRING" id="1002526.SAMN05216578_10496"/>
<feature type="transmembrane region" description="Helical" evidence="8">
    <location>
        <begin position="23"/>
        <end position="45"/>
    </location>
</feature>
<evidence type="ECO:0000256" key="6">
    <source>
        <dbReference type="ARBA" id="ARBA00022989"/>
    </source>
</evidence>
<keyword evidence="4 8" id="KW-1003">Cell membrane</keyword>
<proteinExistence type="inferred from homology"/>
<reference evidence="9 10" key="1">
    <citation type="submission" date="2016-10" db="EMBL/GenBank/DDBJ databases">
        <authorList>
            <person name="de Groot N.N."/>
        </authorList>
    </citation>
    <scope>NUCLEOTIDE SEQUENCE [LARGE SCALE GENOMIC DNA]</scope>
    <source>
        <strain evidence="9 10">JCM 18415</strain>
    </source>
</reference>
<sequence length="265" mass="27934">MPLPLANEHQLMPLLTDVLPADLPALTSLMLIAVSALTSAVTASLGIGGGVLLLAVMAVALPPAAIIPVHGMVQLGSNISRASMTLRHINLRLILWFAPGALLGAWLGSLFLVELPLALVQLCIAAFILLLCWGPPIPRIATSAVGTLVAAAITTFISLFVGATGPLVAAFVKQQQKGERFSTVATFAAAMCLQHAPKAIIYGAAGFVFADWLGLIVLMILSGAVGTWLGLRLLRRLNDRRFTLIFNLLLTLLALRLVWQALLAG</sequence>
<dbReference type="Pfam" id="PF01925">
    <property type="entry name" value="TauE"/>
    <property type="match status" value="1"/>
</dbReference>
<comment type="subcellular location">
    <subcellularLocation>
        <location evidence="1 8">Cell membrane</location>
        <topology evidence="1 8">Multi-pass membrane protein</topology>
    </subcellularLocation>
</comment>
<dbReference type="RefSeq" id="WP_218150015.1">
    <property type="nucleotide sequence ID" value="NZ_FOYD01000004.1"/>
</dbReference>
<dbReference type="AlphaFoldDB" id="A0A1I6BI78"/>
<evidence type="ECO:0000256" key="8">
    <source>
        <dbReference type="RuleBase" id="RU363041"/>
    </source>
</evidence>
<organism evidence="9 10">
    <name type="scientific">Halopseudomonas formosensis</name>
    <dbReference type="NCBI Taxonomy" id="1002526"/>
    <lineage>
        <taxon>Bacteria</taxon>
        <taxon>Pseudomonadati</taxon>
        <taxon>Pseudomonadota</taxon>
        <taxon>Gammaproteobacteria</taxon>
        <taxon>Pseudomonadales</taxon>
        <taxon>Pseudomonadaceae</taxon>
        <taxon>Halopseudomonas</taxon>
    </lineage>
</organism>
<feature type="transmembrane region" description="Helical" evidence="8">
    <location>
        <begin position="148"/>
        <end position="172"/>
    </location>
</feature>
<dbReference type="Proteomes" id="UP000242815">
    <property type="component" value="Unassembled WGS sequence"/>
</dbReference>
<evidence type="ECO:0000256" key="2">
    <source>
        <dbReference type="ARBA" id="ARBA00009142"/>
    </source>
</evidence>
<dbReference type="PANTHER" id="PTHR30269:SF37">
    <property type="entry name" value="MEMBRANE TRANSPORTER PROTEIN"/>
    <property type="match status" value="1"/>
</dbReference>
<feature type="transmembrane region" description="Helical" evidence="8">
    <location>
        <begin position="243"/>
        <end position="262"/>
    </location>
</feature>
<evidence type="ECO:0000313" key="10">
    <source>
        <dbReference type="Proteomes" id="UP000242815"/>
    </source>
</evidence>
<dbReference type="PANTHER" id="PTHR30269">
    <property type="entry name" value="TRANSMEMBRANE PROTEIN YFCA"/>
    <property type="match status" value="1"/>
</dbReference>
<evidence type="ECO:0000256" key="1">
    <source>
        <dbReference type="ARBA" id="ARBA00004651"/>
    </source>
</evidence>
<feature type="transmembrane region" description="Helical" evidence="8">
    <location>
        <begin position="212"/>
        <end position="231"/>
    </location>
</feature>
<feature type="transmembrane region" description="Helical" evidence="8">
    <location>
        <begin position="93"/>
        <end position="113"/>
    </location>
</feature>